<gene>
    <name evidence="2" type="ORF">GSOID_T00004742001</name>
</gene>
<dbReference type="InParanoid" id="E4XUN3"/>
<keyword evidence="3" id="KW-1185">Reference proteome</keyword>
<accession>E4XUN3</accession>
<evidence type="ECO:0000313" key="3">
    <source>
        <dbReference type="Proteomes" id="UP000001307"/>
    </source>
</evidence>
<evidence type="ECO:0000313" key="2">
    <source>
        <dbReference type="EMBL" id="CBY13430.1"/>
    </source>
</evidence>
<feature type="compositionally biased region" description="Basic and acidic residues" evidence="1">
    <location>
        <begin position="45"/>
        <end position="58"/>
    </location>
</feature>
<feature type="compositionally biased region" description="Basic and acidic residues" evidence="1">
    <location>
        <begin position="443"/>
        <end position="453"/>
    </location>
</feature>
<evidence type="ECO:0000256" key="1">
    <source>
        <dbReference type="SAM" id="MobiDB-lite"/>
    </source>
</evidence>
<proteinExistence type="predicted"/>
<feature type="region of interest" description="Disordered" evidence="1">
    <location>
        <begin position="250"/>
        <end position="292"/>
    </location>
</feature>
<name>E4XUN3_OIKDI</name>
<organism evidence="2 3">
    <name type="scientific">Oikopleura dioica</name>
    <name type="common">Tunicate</name>
    <dbReference type="NCBI Taxonomy" id="34765"/>
    <lineage>
        <taxon>Eukaryota</taxon>
        <taxon>Metazoa</taxon>
        <taxon>Chordata</taxon>
        <taxon>Tunicata</taxon>
        <taxon>Appendicularia</taxon>
        <taxon>Copelata</taxon>
        <taxon>Oikopleuridae</taxon>
        <taxon>Oikopleura</taxon>
    </lineage>
</organism>
<sequence>MNCHFENMPSGCFNLSCNFKHLKPRPTKTAMDEKVAKYLAELEGTGDKSPTEKGDEKKSPRKSSTSSNSDEEDLMAMRARILQSQAKARAKTLVKKTVIRETTPDREMRPTFNVASPPKNLTRKIVATKKKGFSDDDQSDISLDELTDEEQEDLRAQLNKNKEPVSIRRVDDQFRIVESSSKEQNKTAQKPIKRSGRIISIRNENVPELKRESSSEWVERKITIKQKPKKEKAKNPLVTRVVTNNFVATSSDASSCDDEPARKPSKKRKPNTSWAVKEDKSVRNRLGNKDEEDLSKQILKARLNRFGGEVSKSQNPVSVVKRLTLSTAGGGVKSRLGGGAAAILVKECKTAASQASKASVKKRLGEQTRNEQKVNGNKKEAPRKKTENPLRRKRSASREKIPVIQEKQPKTDEAVNPFENSYDVPDIEEKKIIETSVQCRNGSARETELDKPPKTTTKTPDLIADFDVIKR</sequence>
<reference evidence="2 3" key="1">
    <citation type="journal article" date="2010" name="Science">
        <title>Plasticity of animal genome architecture unmasked by rapid evolution of a pelagic tunicate.</title>
        <authorList>
            <person name="Denoeud F."/>
            <person name="Henriet S."/>
            <person name="Mungpakdee S."/>
            <person name="Aury J.M."/>
            <person name="Da Silva C."/>
            <person name="Brinkmann H."/>
            <person name="Mikhaleva J."/>
            <person name="Olsen L.C."/>
            <person name="Jubin C."/>
            <person name="Canestro C."/>
            <person name="Bouquet J.M."/>
            <person name="Danks G."/>
            <person name="Poulain J."/>
            <person name="Campsteijn C."/>
            <person name="Adamski M."/>
            <person name="Cross I."/>
            <person name="Yadetie F."/>
            <person name="Muffato M."/>
            <person name="Louis A."/>
            <person name="Butcher S."/>
            <person name="Tsagkogeorga G."/>
            <person name="Konrad A."/>
            <person name="Singh S."/>
            <person name="Jensen M.F."/>
            <person name="Cong E.H."/>
            <person name="Eikeseth-Otteraa H."/>
            <person name="Noel B."/>
            <person name="Anthouard V."/>
            <person name="Porcel B.M."/>
            <person name="Kachouri-Lafond R."/>
            <person name="Nishino A."/>
            <person name="Ugolini M."/>
            <person name="Chourrout P."/>
            <person name="Nishida H."/>
            <person name="Aasland R."/>
            <person name="Huzurbazar S."/>
            <person name="Westhof E."/>
            <person name="Delsuc F."/>
            <person name="Lehrach H."/>
            <person name="Reinhardt R."/>
            <person name="Weissenbach J."/>
            <person name="Roy S.W."/>
            <person name="Artiguenave F."/>
            <person name="Postlethwait J.H."/>
            <person name="Manak J.R."/>
            <person name="Thompson E.M."/>
            <person name="Jaillon O."/>
            <person name="Du Pasquier L."/>
            <person name="Boudinot P."/>
            <person name="Liberles D.A."/>
            <person name="Volff J.N."/>
            <person name="Philippe H."/>
            <person name="Lenhard B."/>
            <person name="Roest Crollius H."/>
            <person name="Wincker P."/>
            <person name="Chourrout D."/>
        </authorList>
    </citation>
    <scope>NUCLEOTIDE SEQUENCE [LARGE SCALE GENOMIC DNA]</scope>
</reference>
<dbReference type="Proteomes" id="UP000001307">
    <property type="component" value="Unassembled WGS sequence"/>
</dbReference>
<feature type="region of interest" description="Disordered" evidence="1">
    <location>
        <begin position="439"/>
        <end position="471"/>
    </location>
</feature>
<dbReference type="AlphaFoldDB" id="E4XUN3"/>
<feature type="compositionally biased region" description="Basic and acidic residues" evidence="1">
    <location>
        <begin position="363"/>
        <end position="413"/>
    </location>
</feature>
<feature type="region of interest" description="Disordered" evidence="1">
    <location>
        <begin position="351"/>
        <end position="422"/>
    </location>
</feature>
<feature type="region of interest" description="Disordered" evidence="1">
    <location>
        <begin position="41"/>
        <end position="78"/>
    </location>
</feature>
<dbReference type="EMBL" id="FN653187">
    <property type="protein sequence ID" value="CBY13430.1"/>
    <property type="molecule type" value="Genomic_DNA"/>
</dbReference>
<protein>
    <submittedName>
        <fullName evidence="2">Uncharacterized protein</fullName>
    </submittedName>
</protein>